<keyword evidence="2" id="KW-1185">Reference proteome</keyword>
<sequence length="190" mass="21534">MMMAYSPEQPSLPVHSSDLLQSSNSHTAFTNSLAFKPTDEPIYYYTIAKGDVENLSISSLYDSRENSRLCAHRCYDDVQVDRCRHNSFLKRDISTPKMKSPLSRESDAYRPDSSVYQNCYCQCSINRLQNLTTTFQSQPNDVWQTRKYYCEEKVVIVLRDEVERVGFSIGGIIPGNHGAAINSVLPGMAL</sequence>
<evidence type="ECO:0000313" key="1">
    <source>
        <dbReference type="EMBL" id="VBB28918.1"/>
    </source>
</evidence>
<dbReference type="EMBL" id="UPTC01000499">
    <property type="protein sequence ID" value="VBB28918.1"/>
    <property type="molecule type" value="Genomic_DNA"/>
</dbReference>
<accession>A0A498SG62</accession>
<protein>
    <submittedName>
        <fullName evidence="1">Uncharacterized protein</fullName>
    </submittedName>
</protein>
<dbReference type="Proteomes" id="UP000276991">
    <property type="component" value="Unassembled WGS sequence"/>
</dbReference>
<proteinExistence type="predicted"/>
<evidence type="ECO:0000313" key="2">
    <source>
        <dbReference type="Proteomes" id="UP000276991"/>
    </source>
</evidence>
<reference evidence="1 2" key="1">
    <citation type="submission" date="2018-08" db="EMBL/GenBank/DDBJ databases">
        <authorList>
            <person name="Laetsch R D."/>
            <person name="Stevens L."/>
            <person name="Kumar S."/>
            <person name="Blaxter L. M."/>
        </authorList>
    </citation>
    <scope>NUCLEOTIDE SEQUENCE [LARGE SCALE GENOMIC DNA]</scope>
</reference>
<gene>
    <name evidence="1" type="ORF">NAV_LOCUS3737</name>
</gene>
<organism evidence="1 2">
    <name type="scientific">Acanthocheilonema viteae</name>
    <name type="common">Filarial nematode worm</name>
    <name type="synonym">Dipetalonema viteae</name>
    <dbReference type="NCBI Taxonomy" id="6277"/>
    <lineage>
        <taxon>Eukaryota</taxon>
        <taxon>Metazoa</taxon>
        <taxon>Ecdysozoa</taxon>
        <taxon>Nematoda</taxon>
        <taxon>Chromadorea</taxon>
        <taxon>Rhabditida</taxon>
        <taxon>Spirurina</taxon>
        <taxon>Spiruromorpha</taxon>
        <taxon>Filarioidea</taxon>
        <taxon>Onchocercidae</taxon>
        <taxon>Acanthocheilonema</taxon>
    </lineage>
</organism>
<dbReference type="AlphaFoldDB" id="A0A498SG62"/>
<name>A0A498SG62_ACAVI</name>